<comment type="caution">
    <text evidence="5">The sequence shown here is derived from an EMBL/GenBank/DDBJ whole genome shotgun (WGS) entry which is preliminary data.</text>
</comment>
<evidence type="ECO:0000256" key="2">
    <source>
        <dbReference type="PROSITE-ProRule" id="PRU00703"/>
    </source>
</evidence>
<dbReference type="PROSITE" id="PS51371">
    <property type="entry name" value="CBS"/>
    <property type="match status" value="2"/>
</dbReference>
<accession>A0A222K2B7</accession>
<dbReference type="InterPro" id="IPR051257">
    <property type="entry name" value="Diverse_CBS-Domain"/>
</dbReference>
<proteinExistence type="predicted"/>
<dbReference type="InterPro" id="IPR000644">
    <property type="entry name" value="CBS_dom"/>
</dbReference>
<feature type="domain" description="CBS" evidence="4">
    <location>
        <begin position="71"/>
        <end position="129"/>
    </location>
</feature>
<gene>
    <name evidence="6" type="ORF">CEJ86_09945</name>
    <name evidence="5" type="ORF">GHK53_03465</name>
</gene>
<dbReference type="SMART" id="SM00116">
    <property type="entry name" value="CBS"/>
    <property type="match status" value="2"/>
</dbReference>
<dbReference type="Proteomes" id="UP000231987">
    <property type="component" value="Unassembled WGS sequence"/>
</dbReference>
<reference evidence="6 7" key="2">
    <citation type="submission" date="2017-06" db="EMBL/GenBank/DDBJ databases">
        <title>Ensifer strains isolated from leguminous trees and herbs display diverse denitrification phenotypes with some acting as strong N2O sinks.</title>
        <authorList>
            <person name="Woliy K."/>
            <person name="Mania D."/>
            <person name="Bakken L.R."/>
            <person name="Frostegard A."/>
        </authorList>
    </citation>
    <scope>NUCLEOTIDE SEQUENCE [LARGE SCALE GENOMIC DNA]</scope>
    <source>
        <strain evidence="6 7">AC50a</strain>
    </source>
</reference>
<reference evidence="5 8" key="1">
    <citation type="journal article" date="2013" name="Genome Biol.">
        <title>Comparative genomics of the core and accessory genomes of 48 Sinorhizobium strains comprising five genospecies.</title>
        <authorList>
            <person name="Sugawara M."/>
            <person name="Epstein B."/>
            <person name="Badgley B.D."/>
            <person name="Unno T."/>
            <person name="Xu L."/>
            <person name="Reese J."/>
            <person name="Gyaneshwar P."/>
            <person name="Denny R."/>
            <person name="Mudge J."/>
            <person name="Bharti A.K."/>
            <person name="Farmer A.D."/>
            <person name="May G.D."/>
            <person name="Woodward J.E."/>
            <person name="Medigue C."/>
            <person name="Vallenet D."/>
            <person name="Lajus A."/>
            <person name="Rouy Z."/>
            <person name="Martinez-Vaz B."/>
            <person name="Tiffin P."/>
            <person name="Young N.D."/>
            <person name="Sadowsky M.J."/>
        </authorList>
    </citation>
    <scope>NUCLEOTIDE SEQUENCE [LARGE SCALE GENOMIC DNA]</scope>
    <source>
        <strain evidence="5 8">N6B1</strain>
    </source>
</reference>
<dbReference type="KEGG" id="smer:DU99_27195"/>
<dbReference type="PANTHER" id="PTHR43080:SF2">
    <property type="entry name" value="CBS DOMAIN-CONTAINING PROTEIN"/>
    <property type="match status" value="1"/>
</dbReference>
<reference evidence="5" key="3">
    <citation type="submission" date="2019-10" db="EMBL/GenBank/DDBJ databases">
        <authorList>
            <person name="Sugawara M."/>
            <person name="Epstein B."/>
            <person name="Badgley B."/>
            <person name="Unno T."/>
            <person name="Xu L."/>
            <person name="Reese J."/>
            <person name="Gyaneshwar P."/>
            <person name="Denny R."/>
            <person name="Mudege J."/>
            <person name="Bharti A."/>
            <person name="Farmer A."/>
            <person name="May G."/>
            <person name="Woodward J."/>
            <person name="Medigue C."/>
            <person name="Vallenet D."/>
            <person name="Lajus A."/>
            <person name="Rouy Z."/>
            <person name="Martinez-Vaz B."/>
            <person name="Tiffin P."/>
            <person name="Young N."/>
            <person name="Sadowsky M."/>
        </authorList>
    </citation>
    <scope>NUCLEOTIDE SEQUENCE</scope>
    <source>
        <strain evidence="5">N6B1</strain>
    </source>
</reference>
<evidence type="ECO:0000313" key="8">
    <source>
        <dbReference type="Proteomes" id="UP000429484"/>
    </source>
</evidence>
<dbReference type="EMBL" id="WISR01000035">
    <property type="protein sequence ID" value="MQW31930.1"/>
    <property type="molecule type" value="Genomic_DNA"/>
</dbReference>
<dbReference type="OMA" id="LCGQYGP"/>
<evidence type="ECO:0000313" key="7">
    <source>
        <dbReference type="Proteomes" id="UP000231987"/>
    </source>
</evidence>
<dbReference type="GeneID" id="25014021"/>
<evidence type="ECO:0000313" key="5">
    <source>
        <dbReference type="EMBL" id="MQW31930.1"/>
    </source>
</evidence>
<dbReference type="AlphaFoldDB" id="A0A222K2B7"/>
<dbReference type="Gene3D" id="3.10.580.10">
    <property type="entry name" value="CBS-domain"/>
    <property type="match status" value="1"/>
</dbReference>
<dbReference type="PANTHER" id="PTHR43080">
    <property type="entry name" value="CBS DOMAIN-CONTAINING PROTEIN CBSX3, MITOCHONDRIAL"/>
    <property type="match status" value="1"/>
</dbReference>
<dbReference type="InterPro" id="IPR046342">
    <property type="entry name" value="CBS_dom_sf"/>
</dbReference>
<dbReference type="EMBL" id="NJGD01000003">
    <property type="protein sequence ID" value="PJR15996.1"/>
    <property type="molecule type" value="Genomic_DNA"/>
</dbReference>
<feature type="domain" description="CBS" evidence="4">
    <location>
        <begin position="7"/>
        <end position="63"/>
    </location>
</feature>
<evidence type="ECO:0000256" key="3">
    <source>
        <dbReference type="SAM" id="MobiDB-lite"/>
    </source>
</evidence>
<organism evidence="5 8">
    <name type="scientific">Rhizobium meliloti</name>
    <name type="common">Ensifer meliloti</name>
    <name type="synonym">Sinorhizobium meliloti</name>
    <dbReference type="NCBI Taxonomy" id="382"/>
    <lineage>
        <taxon>Bacteria</taxon>
        <taxon>Pseudomonadati</taxon>
        <taxon>Pseudomonadota</taxon>
        <taxon>Alphaproteobacteria</taxon>
        <taxon>Hyphomicrobiales</taxon>
        <taxon>Rhizobiaceae</taxon>
        <taxon>Sinorhizobium/Ensifer group</taxon>
        <taxon>Sinorhizobium</taxon>
    </lineage>
</organism>
<protein>
    <submittedName>
        <fullName evidence="5">CBS domain-containing protein</fullName>
    </submittedName>
</protein>
<name>A0A222K2B7_RHIML</name>
<evidence type="ECO:0000256" key="1">
    <source>
        <dbReference type="ARBA" id="ARBA00023122"/>
    </source>
</evidence>
<dbReference type="SUPFAM" id="SSF54631">
    <property type="entry name" value="CBS-domain pair"/>
    <property type="match status" value="1"/>
</dbReference>
<dbReference type="Pfam" id="PF00571">
    <property type="entry name" value="CBS"/>
    <property type="match status" value="2"/>
</dbReference>
<keyword evidence="1 2" id="KW-0129">CBS domain</keyword>
<dbReference type="RefSeq" id="WP_010976090.1">
    <property type="nucleotide sequence ID" value="NZ_BJNJ01000028.1"/>
</dbReference>
<evidence type="ECO:0000259" key="4">
    <source>
        <dbReference type="PROSITE" id="PS51371"/>
    </source>
</evidence>
<dbReference type="CDD" id="cd04622">
    <property type="entry name" value="CBS_pair_HRP1_like"/>
    <property type="match status" value="1"/>
</dbReference>
<evidence type="ECO:0000313" key="6">
    <source>
        <dbReference type="EMBL" id="PJR15996.1"/>
    </source>
</evidence>
<dbReference type="Proteomes" id="UP000429484">
    <property type="component" value="Unassembled WGS sequence"/>
</dbReference>
<feature type="region of interest" description="Disordered" evidence="3">
    <location>
        <begin position="125"/>
        <end position="146"/>
    </location>
</feature>
<sequence>MRVSEIMTRDVHLASPNDTITAVARQMAENDIGFMPVGDDDRLIGMITDRDIVVRGVADGMDPQARVADIMTTDVKYCFDDDEVDDVARNMGDIQVRRLPVVNHDKQLVGIVSLADAAREQPQMAGTGLKGVTEPGGSHNQSNRSG</sequence>